<evidence type="ECO:0000259" key="1">
    <source>
        <dbReference type="Pfam" id="PF05050"/>
    </source>
</evidence>
<feature type="domain" description="Methyltransferase FkbM" evidence="1">
    <location>
        <begin position="252"/>
        <end position="305"/>
    </location>
</feature>
<proteinExistence type="predicted"/>
<dbReference type="InterPro" id="IPR029063">
    <property type="entry name" value="SAM-dependent_MTases_sf"/>
</dbReference>
<protein>
    <recommendedName>
        <fullName evidence="1">Methyltransferase FkbM domain-containing protein</fullName>
    </recommendedName>
</protein>
<keyword evidence="3" id="KW-1185">Reference proteome</keyword>
<dbReference type="Gene3D" id="3.40.50.150">
    <property type="entry name" value="Vaccinia Virus protein VP39"/>
    <property type="match status" value="1"/>
</dbReference>
<dbReference type="Pfam" id="PF05050">
    <property type="entry name" value="Methyltransf_21"/>
    <property type="match status" value="1"/>
</dbReference>
<accession>A0A6P1VU55</accession>
<dbReference type="KEGG" id="senf:GJR95_09740"/>
<evidence type="ECO:0000313" key="3">
    <source>
        <dbReference type="Proteomes" id="UP000464577"/>
    </source>
</evidence>
<reference evidence="2 3" key="1">
    <citation type="submission" date="2019-11" db="EMBL/GenBank/DDBJ databases">
        <title>Spirosoma endbachense sp. nov., isolated from a natural salt meadow.</title>
        <authorList>
            <person name="Rojas J."/>
            <person name="Ambika Manirajan B."/>
            <person name="Ratering S."/>
            <person name="Suarez C."/>
            <person name="Geissler-Plaum R."/>
            <person name="Schnell S."/>
        </authorList>
    </citation>
    <scope>NUCLEOTIDE SEQUENCE [LARGE SCALE GENOMIC DNA]</scope>
    <source>
        <strain evidence="2 3">I-24</strain>
    </source>
</reference>
<dbReference type="SUPFAM" id="SSF53335">
    <property type="entry name" value="S-adenosyl-L-methionine-dependent methyltransferases"/>
    <property type="match status" value="1"/>
</dbReference>
<evidence type="ECO:0000313" key="2">
    <source>
        <dbReference type="EMBL" id="QHV95277.1"/>
    </source>
</evidence>
<dbReference type="EMBL" id="CP045997">
    <property type="protein sequence ID" value="QHV95277.1"/>
    <property type="molecule type" value="Genomic_DNA"/>
</dbReference>
<sequence>MAKYSITSRLNKYLLRIKSVSLFNLLKNLAYLSKYDYKSELRVTQAELSAVNYRLRATQLELLYFKILDYYNNHPNDDYLHELFFLKEIGTIALFPYRKINSLAPLVCGVDSTKGLPYVIHRHNKKLYFPADWHIDQVRDTYISLVEEQGILGGGYYEKAPHQYQTKAFHVKQGDTILDIGAAEGIFALDNIDKARNVYLFESDEMWTNALRATFEPYQDRVVLINKFVSDVDSGNQTTLASCVADKSQGEIFIKIDIEGDEIKVLNGNKDFFLTGPAIRIACCTYHKNKDAEDIKNILNDYGYETEFSDGYMIFVHDKHIQPPYFRRGIIRGQRSKLVVDND</sequence>
<organism evidence="2 3">
    <name type="scientific">Spirosoma endbachense</name>
    <dbReference type="NCBI Taxonomy" id="2666025"/>
    <lineage>
        <taxon>Bacteria</taxon>
        <taxon>Pseudomonadati</taxon>
        <taxon>Bacteroidota</taxon>
        <taxon>Cytophagia</taxon>
        <taxon>Cytophagales</taxon>
        <taxon>Cytophagaceae</taxon>
        <taxon>Spirosoma</taxon>
    </lineage>
</organism>
<dbReference type="AlphaFoldDB" id="A0A6P1VU55"/>
<name>A0A6P1VU55_9BACT</name>
<dbReference type="InterPro" id="IPR006342">
    <property type="entry name" value="FkbM_mtfrase"/>
</dbReference>
<gene>
    <name evidence="2" type="ORF">GJR95_09740</name>
</gene>
<dbReference type="Proteomes" id="UP000464577">
    <property type="component" value="Chromosome"/>
</dbReference>